<gene>
    <name evidence="7" type="primary">nalf2</name>
</gene>
<dbReference type="AlphaFoldDB" id="A0A4W4E0J6"/>
<accession>A0A4W4E0J6</accession>
<dbReference type="GO" id="GO:0015275">
    <property type="term" value="F:stretch-activated, monoatomic cation-selective, calcium channel activity"/>
    <property type="evidence" value="ECO:0007669"/>
    <property type="project" value="TreeGrafter"/>
</dbReference>
<evidence type="ECO:0000313" key="7">
    <source>
        <dbReference type="Ensembl" id="ENSEEEP00000005114.2"/>
    </source>
</evidence>
<evidence type="ECO:0000256" key="2">
    <source>
        <dbReference type="ARBA" id="ARBA00022692"/>
    </source>
</evidence>
<dbReference type="GeneTree" id="ENSGT00940000161362"/>
<reference evidence="7" key="3">
    <citation type="submission" date="2020-05" db="EMBL/GenBank/DDBJ databases">
        <title>Electrophorus electricus (electric eel) genome, fEleEle1, primary haplotype.</title>
        <authorList>
            <person name="Myers G."/>
            <person name="Meyer A."/>
            <person name="Fedrigo O."/>
            <person name="Formenti G."/>
            <person name="Rhie A."/>
            <person name="Tracey A."/>
            <person name="Sims Y."/>
            <person name="Jarvis E.D."/>
        </authorList>
    </citation>
    <scope>NUCLEOTIDE SEQUENCE [LARGE SCALE GENOMIC DNA]</scope>
</reference>
<dbReference type="InterPro" id="IPR055288">
    <property type="entry name" value="NALCN_aux_factor_1/2"/>
</dbReference>
<comment type="similarity">
    <text evidence="6">Belongs to the NALF family.</text>
</comment>
<sequence length="400" mass="43854">MITGAWRGARKGTLVINTRCAPGASDKPCADPERVQRRRTSLASLLFFTVLLSDHLRLCAGGRLRSRERLHRRSWNAASPGAHESVRDGGCGAFLGNLTDSDCAETDAQSHEPLESACSALYRQKGASSVRSLYSVPVATVSPHAFLEYFRNFSLAFCDSLTVADLLEGMTGPDGLNCSLAHVVRDLFSGGPQDGDACSACIRAYIRLDQHAQEKYEEFDSLTRKYMADDYSVRAHTQLCQVMYKTWLCVEYFPVLPHACVRWVSCRQYCHEVVASCPYILPDNNHLVYGGLPSFLCTGLLEDDVTSQGLDCCDVRWSGCGSAVGAACALSHLPVSLSWQWRSSSDAVSCACRLYGNRLKLCVLALFLLHTVVSITILQPSSTVSLDAMVTLEEGPTREE</sequence>
<evidence type="ECO:0008006" key="9">
    <source>
        <dbReference type="Google" id="ProtNLM"/>
    </source>
</evidence>
<keyword evidence="2" id="KW-0812">Transmembrane</keyword>
<reference evidence="7" key="4">
    <citation type="submission" date="2025-08" db="UniProtKB">
        <authorList>
            <consortium name="Ensembl"/>
        </authorList>
    </citation>
    <scope>IDENTIFICATION</scope>
</reference>
<evidence type="ECO:0000256" key="5">
    <source>
        <dbReference type="ARBA" id="ARBA00023180"/>
    </source>
</evidence>
<reference evidence="8" key="2">
    <citation type="journal article" date="2017" name="Sci. Adv.">
        <title>A tail of two voltages: Proteomic comparison of the three electric organs of the electric eel.</title>
        <authorList>
            <person name="Traeger L.L."/>
            <person name="Sabat G."/>
            <person name="Barrett-Wilt G.A."/>
            <person name="Wells G.B."/>
            <person name="Sussman M.R."/>
        </authorList>
    </citation>
    <scope>NUCLEOTIDE SEQUENCE [LARGE SCALE GENOMIC DNA]</scope>
</reference>
<organism evidence="7 8">
    <name type="scientific">Electrophorus electricus</name>
    <name type="common">Electric eel</name>
    <name type="synonym">Gymnotus electricus</name>
    <dbReference type="NCBI Taxonomy" id="8005"/>
    <lineage>
        <taxon>Eukaryota</taxon>
        <taxon>Metazoa</taxon>
        <taxon>Chordata</taxon>
        <taxon>Craniata</taxon>
        <taxon>Vertebrata</taxon>
        <taxon>Euteleostomi</taxon>
        <taxon>Actinopterygii</taxon>
        <taxon>Neopterygii</taxon>
        <taxon>Teleostei</taxon>
        <taxon>Ostariophysi</taxon>
        <taxon>Gymnotiformes</taxon>
        <taxon>Gymnotoidei</taxon>
        <taxon>Gymnotidae</taxon>
        <taxon>Electrophorus</taxon>
    </lineage>
</organism>
<dbReference type="Ensembl" id="ENSEEET00000005182.2">
    <property type="protein sequence ID" value="ENSEEEP00000005114.2"/>
    <property type="gene ID" value="ENSEEEG00000002668.2"/>
</dbReference>
<dbReference type="OMA" id="PSPHCTD"/>
<dbReference type="Proteomes" id="UP000314983">
    <property type="component" value="Chromosome 6"/>
</dbReference>
<keyword evidence="3" id="KW-1133">Transmembrane helix</keyword>
<reference evidence="8" key="1">
    <citation type="journal article" date="2014" name="Science">
        <title>Nonhuman genetics. Genomic basis for the convergent evolution of electric organs.</title>
        <authorList>
            <person name="Gallant J.R."/>
            <person name="Traeger L.L."/>
            <person name="Volkening J.D."/>
            <person name="Moffett H."/>
            <person name="Chen P.H."/>
            <person name="Novina C.D."/>
            <person name="Phillips G.N.Jr."/>
            <person name="Anand R."/>
            <person name="Wells G.B."/>
            <person name="Pinch M."/>
            <person name="Guth R."/>
            <person name="Unguez G.A."/>
            <person name="Albert J.S."/>
            <person name="Zakon H.H."/>
            <person name="Samanta M.P."/>
            <person name="Sussman M.R."/>
        </authorList>
    </citation>
    <scope>NUCLEOTIDE SEQUENCE [LARGE SCALE GENOMIC DNA]</scope>
</reference>
<proteinExistence type="inferred from homology"/>
<evidence type="ECO:0000256" key="3">
    <source>
        <dbReference type="ARBA" id="ARBA00022989"/>
    </source>
</evidence>
<dbReference type="GO" id="GO:0005886">
    <property type="term" value="C:plasma membrane"/>
    <property type="evidence" value="ECO:0007669"/>
    <property type="project" value="TreeGrafter"/>
</dbReference>
<evidence type="ECO:0000256" key="1">
    <source>
        <dbReference type="ARBA" id="ARBA00004141"/>
    </source>
</evidence>
<dbReference type="PANTHER" id="PTHR15819">
    <property type="entry name" value="TRANSMEMBRANE PROTEIN FAM155"/>
    <property type="match status" value="1"/>
</dbReference>
<evidence type="ECO:0000256" key="4">
    <source>
        <dbReference type="ARBA" id="ARBA00023136"/>
    </source>
</evidence>
<keyword evidence="4" id="KW-0472">Membrane</keyword>
<dbReference type="STRING" id="8005.ENSEEEP00000005114"/>
<evidence type="ECO:0000256" key="6">
    <source>
        <dbReference type="ARBA" id="ARBA00029445"/>
    </source>
</evidence>
<protein>
    <recommendedName>
        <fullName evidence="9">Family with sequence similarity 155 member B</fullName>
    </recommendedName>
</protein>
<comment type="subcellular location">
    <subcellularLocation>
        <location evidence="1">Membrane</location>
        <topology evidence="1">Multi-pass membrane protein</topology>
    </subcellularLocation>
</comment>
<keyword evidence="8" id="KW-1185">Reference proteome</keyword>
<name>A0A4W4E0J6_ELEEL</name>
<keyword evidence="5" id="KW-0325">Glycoprotein</keyword>
<reference evidence="7" key="5">
    <citation type="submission" date="2025-09" db="UniProtKB">
        <authorList>
            <consortium name="Ensembl"/>
        </authorList>
    </citation>
    <scope>IDENTIFICATION</scope>
</reference>
<dbReference type="PANTHER" id="PTHR15819:SF8">
    <property type="entry name" value="NALCN CHANNEL AUXILIARY FACTOR 2"/>
    <property type="match status" value="1"/>
</dbReference>
<evidence type="ECO:0000313" key="8">
    <source>
        <dbReference type="Proteomes" id="UP000314983"/>
    </source>
</evidence>
<dbReference type="GO" id="GO:0098703">
    <property type="term" value="P:calcium ion import across plasma membrane"/>
    <property type="evidence" value="ECO:0007669"/>
    <property type="project" value="TreeGrafter"/>
</dbReference>